<dbReference type="Proteomes" id="UP000821845">
    <property type="component" value="Chromosome 1"/>
</dbReference>
<dbReference type="EMBL" id="CM023481">
    <property type="protein sequence ID" value="KAH6944865.1"/>
    <property type="molecule type" value="Genomic_DNA"/>
</dbReference>
<protein>
    <submittedName>
        <fullName evidence="1">Uncharacterized protein</fullName>
    </submittedName>
</protein>
<accession>A0ACB7TDH5</accession>
<gene>
    <name evidence="1" type="ORF">HPB50_005638</name>
</gene>
<sequence>MDGSDKCLAFMTWKSKNLHYFPSAATMLARYRHIGKAWMTLALFHEWVVEFECMERQKRKVALFLDNCSVAPLHAGFGVWKCFLLRHTPRQACSRHRCDCQLQGALSPLCPG</sequence>
<evidence type="ECO:0000313" key="2">
    <source>
        <dbReference type="Proteomes" id="UP000821845"/>
    </source>
</evidence>
<proteinExistence type="predicted"/>
<keyword evidence="2" id="KW-1185">Reference proteome</keyword>
<organism evidence="1 2">
    <name type="scientific">Hyalomma asiaticum</name>
    <name type="common">Tick</name>
    <dbReference type="NCBI Taxonomy" id="266040"/>
    <lineage>
        <taxon>Eukaryota</taxon>
        <taxon>Metazoa</taxon>
        <taxon>Ecdysozoa</taxon>
        <taxon>Arthropoda</taxon>
        <taxon>Chelicerata</taxon>
        <taxon>Arachnida</taxon>
        <taxon>Acari</taxon>
        <taxon>Parasitiformes</taxon>
        <taxon>Ixodida</taxon>
        <taxon>Ixodoidea</taxon>
        <taxon>Ixodidae</taxon>
        <taxon>Hyalomminae</taxon>
        <taxon>Hyalomma</taxon>
    </lineage>
</organism>
<reference evidence="1" key="1">
    <citation type="submission" date="2020-05" db="EMBL/GenBank/DDBJ databases">
        <title>Large-scale comparative analyses of tick genomes elucidate their genetic diversity and vector capacities.</title>
        <authorList>
            <person name="Jia N."/>
            <person name="Wang J."/>
            <person name="Shi W."/>
            <person name="Du L."/>
            <person name="Sun Y."/>
            <person name="Zhan W."/>
            <person name="Jiang J."/>
            <person name="Wang Q."/>
            <person name="Zhang B."/>
            <person name="Ji P."/>
            <person name="Sakyi L.B."/>
            <person name="Cui X."/>
            <person name="Yuan T."/>
            <person name="Jiang B."/>
            <person name="Yang W."/>
            <person name="Lam T.T.-Y."/>
            <person name="Chang Q."/>
            <person name="Ding S."/>
            <person name="Wang X."/>
            <person name="Zhu J."/>
            <person name="Ruan X."/>
            <person name="Zhao L."/>
            <person name="Wei J."/>
            <person name="Que T."/>
            <person name="Du C."/>
            <person name="Cheng J."/>
            <person name="Dai P."/>
            <person name="Han X."/>
            <person name="Huang E."/>
            <person name="Gao Y."/>
            <person name="Liu J."/>
            <person name="Shao H."/>
            <person name="Ye R."/>
            <person name="Li L."/>
            <person name="Wei W."/>
            <person name="Wang X."/>
            <person name="Wang C."/>
            <person name="Yang T."/>
            <person name="Huo Q."/>
            <person name="Li W."/>
            <person name="Guo W."/>
            <person name="Chen H."/>
            <person name="Zhou L."/>
            <person name="Ni X."/>
            <person name="Tian J."/>
            <person name="Zhou Y."/>
            <person name="Sheng Y."/>
            <person name="Liu T."/>
            <person name="Pan Y."/>
            <person name="Xia L."/>
            <person name="Li J."/>
            <person name="Zhao F."/>
            <person name="Cao W."/>
        </authorList>
    </citation>
    <scope>NUCLEOTIDE SEQUENCE</scope>
    <source>
        <strain evidence="1">Hyas-2018</strain>
    </source>
</reference>
<evidence type="ECO:0000313" key="1">
    <source>
        <dbReference type="EMBL" id="KAH6944865.1"/>
    </source>
</evidence>
<comment type="caution">
    <text evidence="1">The sequence shown here is derived from an EMBL/GenBank/DDBJ whole genome shotgun (WGS) entry which is preliminary data.</text>
</comment>
<name>A0ACB7TDH5_HYAAI</name>